<proteinExistence type="predicted"/>
<protein>
    <submittedName>
        <fullName evidence="3">TRAP-type C4-dicarboxylate transport system, substrate-binding protein</fullName>
    </submittedName>
</protein>
<dbReference type="CDD" id="cd13665">
    <property type="entry name" value="PBP2_TRAP_Dctp3_4"/>
    <property type="match status" value="1"/>
</dbReference>
<evidence type="ECO:0000313" key="3">
    <source>
        <dbReference type="EMBL" id="SDT89994.1"/>
    </source>
</evidence>
<dbReference type="Proteomes" id="UP000199608">
    <property type="component" value="Unassembled WGS sequence"/>
</dbReference>
<sequence>MKKITFIVFLIFCFSLILGFNATAKTQLTYSNFFPPTHFNSQLAESWCREVEKRTNGDVIIKYFPAGTLTKAPQTYDSVVQGIADIGMTVLAYSRGRFTVASAIDLPMGYKSGVQATRVANAVLNKFQPEEFDDSKMMFLHAHGPGLIHTRDKAVSTMEDLKGLKLRGTGTSGLVQAALGASPVGKSMRECYQMLQKGVVDGSSHPIEANKGWKLGEVVHYMTQNFSTAYTTTMAVFMNKNKWNKLGPANQKIIEEINAEWLVKHGEAWDEADKLGLEFFLSKGGKVISLSDDESKKWETAAFPVIEDYIRKAEEKGVDGKAVVDFIKTNM</sequence>
<dbReference type="InterPro" id="IPR018389">
    <property type="entry name" value="DctP_fam"/>
</dbReference>
<dbReference type="EMBL" id="FNLL01000002">
    <property type="protein sequence ID" value="SDT89994.1"/>
    <property type="molecule type" value="Genomic_DNA"/>
</dbReference>
<dbReference type="PANTHER" id="PTHR33376">
    <property type="match status" value="1"/>
</dbReference>
<accession>A0A1H2E4N3</accession>
<dbReference type="AlphaFoldDB" id="A0A1H2E4N3"/>
<keyword evidence="4" id="KW-1185">Reference proteome</keyword>
<dbReference type="PANTHER" id="PTHR33376:SF15">
    <property type="entry name" value="BLL6794 PROTEIN"/>
    <property type="match status" value="1"/>
</dbReference>
<dbReference type="RefSeq" id="WP_014955912.1">
    <property type="nucleotide sequence ID" value="NZ_FNLL01000002.1"/>
</dbReference>
<organism evidence="3 4">
    <name type="scientific">Desulfobacula phenolica</name>
    <dbReference type="NCBI Taxonomy" id="90732"/>
    <lineage>
        <taxon>Bacteria</taxon>
        <taxon>Pseudomonadati</taxon>
        <taxon>Thermodesulfobacteriota</taxon>
        <taxon>Desulfobacteria</taxon>
        <taxon>Desulfobacterales</taxon>
        <taxon>Desulfobacteraceae</taxon>
        <taxon>Desulfobacula</taxon>
    </lineage>
</organism>
<dbReference type="InterPro" id="IPR038404">
    <property type="entry name" value="TRAP_DctP_sf"/>
</dbReference>
<name>A0A1H2E4N3_9BACT</name>
<reference evidence="4" key="1">
    <citation type="submission" date="2016-10" db="EMBL/GenBank/DDBJ databases">
        <authorList>
            <person name="Varghese N."/>
            <person name="Submissions S."/>
        </authorList>
    </citation>
    <scope>NUCLEOTIDE SEQUENCE [LARGE SCALE GENOMIC DNA]</scope>
    <source>
        <strain evidence="4">DSM 3384</strain>
    </source>
</reference>
<evidence type="ECO:0000313" key="4">
    <source>
        <dbReference type="Proteomes" id="UP000199608"/>
    </source>
</evidence>
<feature type="signal peptide" evidence="2">
    <location>
        <begin position="1"/>
        <end position="24"/>
    </location>
</feature>
<dbReference type="Pfam" id="PF03480">
    <property type="entry name" value="DctP"/>
    <property type="match status" value="1"/>
</dbReference>
<gene>
    <name evidence="3" type="ORF">SAMN04487931_102492</name>
</gene>
<evidence type="ECO:0000256" key="1">
    <source>
        <dbReference type="ARBA" id="ARBA00022729"/>
    </source>
</evidence>
<dbReference type="GO" id="GO:0055085">
    <property type="term" value="P:transmembrane transport"/>
    <property type="evidence" value="ECO:0007669"/>
    <property type="project" value="InterPro"/>
</dbReference>
<feature type="chain" id="PRO_5011478971" evidence="2">
    <location>
        <begin position="25"/>
        <end position="331"/>
    </location>
</feature>
<dbReference type="NCBIfam" id="NF037995">
    <property type="entry name" value="TRAP_S1"/>
    <property type="match status" value="1"/>
</dbReference>
<keyword evidence="1 2" id="KW-0732">Signal</keyword>
<dbReference type="Gene3D" id="3.40.190.170">
    <property type="entry name" value="Bacterial extracellular solute-binding protein, family 7"/>
    <property type="match status" value="1"/>
</dbReference>
<evidence type="ECO:0000256" key="2">
    <source>
        <dbReference type="SAM" id="SignalP"/>
    </source>
</evidence>